<evidence type="ECO:0000313" key="2">
    <source>
        <dbReference type="Proteomes" id="UP000789570"/>
    </source>
</evidence>
<gene>
    <name evidence="1" type="ORF">FCALED_LOCUS8584</name>
</gene>
<protein>
    <submittedName>
        <fullName evidence="1">8884_t:CDS:1</fullName>
    </submittedName>
</protein>
<dbReference type="AlphaFoldDB" id="A0A9N9CJ54"/>
<organism evidence="1 2">
    <name type="scientific">Funneliformis caledonium</name>
    <dbReference type="NCBI Taxonomy" id="1117310"/>
    <lineage>
        <taxon>Eukaryota</taxon>
        <taxon>Fungi</taxon>
        <taxon>Fungi incertae sedis</taxon>
        <taxon>Mucoromycota</taxon>
        <taxon>Glomeromycotina</taxon>
        <taxon>Glomeromycetes</taxon>
        <taxon>Glomerales</taxon>
        <taxon>Glomeraceae</taxon>
        <taxon>Funneliformis</taxon>
    </lineage>
</organism>
<sequence length="80" mass="9099">MSTVEIIGARKTLWCITRNNKSIFKATAGVDNDIYDLKEIIAEKIPNKMKQKRLEMFFTNDAGSNIRIIVGLSVNTDEHQ</sequence>
<reference evidence="1" key="1">
    <citation type="submission" date="2021-06" db="EMBL/GenBank/DDBJ databases">
        <authorList>
            <person name="Kallberg Y."/>
            <person name="Tangrot J."/>
            <person name="Rosling A."/>
        </authorList>
    </citation>
    <scope>NUCLEOTIDE SEQUENCE</scope>
    <source>
        <strain evidence="1">UK204</strain>
    </source>
</reference>
<dbReference type="Proteomes" id="UP000789570">
    <property type="component" value="Unassembled WGS sequence"/>
</dbReference>
<dbReference type="OrthoDB" id="2409492at2759"/>
<name>A0A9N9CJ54_9GLOM</name>
<accession>A0A9N9CJ54</accession>
<proteinExistence type="predicted"/>
<evidence type="ECO:0000313" key="1">
    <source>
        <dbReference type="EMBL" id="CAG8600853.1"/>
    </source>
</evidence>
<dbReference type="EMBL" id="CAJVPQ010002541">
    <property type="protein sequence ID" value="CAG8600853.1"/>
    <property type="molecule type" value="Genomic_DNA"/>
</dbReference>
<comment type="caution">
    <text evidence="1">The sequence shown here is derived from an EMBL/GenBank/DDBJ whole genome shotgun (WGS) entry which is preliminary data.</text>
</comment>
<keyword evidence="2" id="KW-1185">Reference proteome</keyword>
<feature type="non-terminal residue" evidence="1">
    <location>
        <position position="1"/>
    </location>
</feature>